<name>A0ACB9KLX2_BAUVA</name>
<comment type="caution">
    <text evidence="1">The sequence shown here is derived from an EMBL/GenBank/DDBJ whole genome shotgun (WGS) entry which is preliminary data.</text>
</comment>
<accession>A0ACB9KLX2</accession>
<keyword evidence="2" id="KW-1185">Reference proteome</keyword>
<evidence type="ECO:0000313" key="1">
    <source>
        <dbReference type="EMBL" id="KAI4298268.1"/>
    </source>
</evidence>
<dbReference type="EMBL" id="CM039438">
    <property type="protein sequence ID" value="KAI4298268.1"/>
    <property type="molecule type" value="Genomic_DNA"/>
</dbReference>
<protein>
    <submittedName>
        <fullName evidence="1">Uncharacterized protein</fullName>
    </submittedName>
</protein>
<gene>
    <name evidence="1" type="ORF">L6164_031846</name>
</gene>
<evidence type="ECO:0000313" key="2">
    <source>
        <dbReference type="Proteomes" id="UP000828941"/>
    </source>
</evidence>
<sequence>MGKLIKITKPLILQSKLLCFSLVYLFTSLFLALYTAFSQSKCIFRSSPFDPLQKSLFSYPSSYGEHKYALSTTRSTCSSPVFFSDYWDALREIQNFRDNFSSSSRVLRYRQGNADTFGGNFSTQLRFSYFDQQSHGKDVPCGFLKKFPISDSDRIAMQKCDGVVVVSAIFNDHDKIRQPKGLGYKTLDYVCFFMFVDEITLQGLLFHGLISSNSSEHKIGAWRVMKVSSEKLYDSPAMNGVIPKYLVHRLFPNSKFSIWIDAKLQLMIDPFLLIHSLIISENADMAISKHPFYVHTMEEAMATARWKKWWDVNGLKMQMETYCENGLQPWNSQKLPYPSDVPDSALILRKHGLRSNLFSCLMFNELEAFNPRDQLAFAYVRDRMNPKPKLNMFEVEVFEQVALEYRHNLKPFSGTIAKTKAASNTKRADPELLSVNGSWCSKCHQYLSAMWGESP</sequence>
<proteinExistence type="predicted"/>
<organism evidence="1 2">
    <name type="scientific">Bauhinia variegata</name>
    <name type="common">Purple orchid tree</name>
    <name type="synonym">Phanera variegata</name>
    <dbReference type="NCBI Taxonomy" id="167791"/>
    <lineage>
        <taxon>Eukaryota</taxon>
        <taxon>Viridiplantae</taxon>
        <taxon>Streptophyta</taxon>
        <taxon>Embryophyta</taxon>
        <taxon>Tracheophyta</taxon>
        <taxon>Spermatophyta</taxon>
        <taxon>Magnoliopsida</taxon>
        <taxon>eudicotyledons</taxon>
        <taxon>Gunneridae</taxon>
        <taxon>Pentapetalae</taxon>
        <taxon>rosids</taxon>
        <taxon>fabids</taxon>
        <taxon>Fabales</taxon>
        <taxon>Fabaceae</taxon>
        <taxon>Cercidoideae</taxon>
        <taxon>Cercideae</taxon>
        <taxon>Bauhiniinae</taxon>
        <taxon>Bauhinia</taxon>
    </lineage>
</organism>
<dbReference type="Proteomes" id="UP000828941">
    <property type="component" value="Chromosome 13"/>
</dbReference>
<reference evidence="1 2" key="1">
    <citation type="journal article" date="2022" name="DNA Res.">
        <title>Chromosomal-level genome assembly of the orchid tree Bauhinia variegata (Leguminosae; Cercidoideae) supports the allotetraploid origin hypothesis of Bauhinia.</title>
        <authorList>
            <person name="Zhong Y."/>
            <person name="Chen Y."/>
            <person name="Zheng D."/>
            <person name="Pang J."/>
            <person name="Liu Y."/>
            <person name="Luo S."/>
            <person name="Meng S."/>
            <person name="Qian L."/>
            <person name="Wei D."/>
            <person name="Dai S."/>
            <person name="Zhou R."/>
        </authorList>
    </citation>
    <scope>NUCLEOTIDE SEQUENCE [LARGE SCALE GENOMIC DNA]</scope>
    <source>
        <strain evidence="1">BV-YZ2020</strain>
    </source>
</reference>